<dbReference type="RefSeq" id="WP_397405983.1">
    <property type="nucleotide sequence ID" value="NZ_JBIRYI010000011.1"/>
</dbReference>
<accession>A0ABW7XNL4</accession>
<name>A0ABW7XNL4_9MICO</name>
<organism evidence="1 2">
    <name type="scientific">Promicromonospora kroppenstedtii</name>
    <dbReference type="NCBI Taxonomy" id="440482"/>
    <lineage>
        <taxon>Bacteria</taxon>
        <taxon>Bacillati</taxon>
        <taxon>Actinomycetota</taxon>
        <taxon>Actinomycetes</taxon>
        <taxon>Micrococcales</taxon>
        <taxon>Promicromonosporaceae</taxon>
        <taxon>Promicromonospora</taxon>
    </lineage>
</organism>
<reference evidence="1 2" key="1">
    <citation type="submission" date="2024-10" db="EMBL/GenBank/DDBJ databases">
        <title>The Natural Products Discovery Center: Release of the First 8490 Sequenced Strains for Exploring Actinobacteria Biosynthetic Diversity.</title>
        <authorList>
            <person name="Kalkreuter E."/>
            <person name="Kautsar S.A."/>
            <person name="Yang D."/>
            <person name="Bader C.D."/>
            <person name="Teijaro C.N."/>
            <person name="Fluegel L."/>
            <person name="Davis C.M."/>
            <person name="Simpson J.R."/>
            <person name="Lauterbach L."/>
            <person name="Steele A.D."/>
            <person name="Gui C."/>
            <person name="Meng S."/>
            <person name="Li G."/>
            <person name="Viehrig K."/>
            <person name="Ye F."/>
            <person name="Su P."/>
            <person name="Kiefer A.F."/>
            <person name="Nichols A."/>
            <person name="Cepeda A.J."/>
            <person name="Yan W."/>
            <person name="Fan B."/>
            <person name="Jiang Y."/>
            <person name="Adhikari A."/>
            <person name="Zheng C.-J."/>
            <person name="Schuster L."/>
            <person name="Cowan T.M."/>
            <person name="Smanski M.J."/>
            <person name="Chevrette M.G."/>
            <person name="De Carvalho L.P.S."/>
            <person name="Shen B."/>
        </authorList>
    </citation>
    <scope>NUCLEOTIDE SEQUENCE [LARGE SCALE GENOMIC DNA]</scope>
    <source>
        <strain evidence="1 2">NPDC019481</strain>
    </source>
</reference>
<sequence length="143" mass="15522">MPDVVDVLAADHAAPSVAEKLRGHAMVAIEGGTQALRRTVNARLNIARDRVTTVSVPDVFGAVVLKAAAYRSDSRDPDRHLRDAASLLCCLADPFAERERFTGSDRQRLQTLRHNLPDGAPAWGALPVEHRRNGQAALRILTA</sequence>
<evidence type="ECO:0000313" key="2">
    <source>
        <dbReference type="Proteomes" id="UP001611580"/>
    </source>
</evidence>
<dbReference type="EMBL" id="JBIRYI010000011">
    <property type="protein sequence ID" value="MFI2488901.1"/>
    <property type="molecule type" value="Genomic_DNA"/>
</dbReference>
<evidence type="ECO:0000313" key="1">
    <source>
        <dbReference type="EMBL" id="MFI2488901.1"/>
    </source>
</evidence>
<proteinExistence type="predicted"/>
<dbReference type="Proteomes" id="UP001611580">
    <property type="component" value="Unassembled WGS sequence"/>
</dbReference>
<comment type="caution">
    <text evidence="1">The sequence shown here is derived from an EMBL/GenBank/DDBJ whole genome shotgun (WGS) entry which is preliminary data.</text>
</comment>
<keyword evidence="2" id="KW-1185">Reference proteome</keyword>
<protein>
    <submittedName>
        <fullName evidence="1">Uncharacterized protein</fullName>
    </submittedName>
</protein>
<gene>
    <name evidence="1" type="ORF">ACH47X_18475</name>
</gene>